<dbReference type="EC" id="6.2.1.64" evidence="8 11"/>
<dbReference type="InterPro" id="IPR000594">
    <property type="entry name" value="ThiF_NAD_FAD-bd"/>
</dbReference>
<evidence type="ECO:0000256" key="3">
    <source>
        <dbReference type="ARBA" id="ARBA00015203"/>
    </source>
</evidence>
<evidence type="ECO:0000259" key="12">
    <source>
        <dbReference type="SMART" id="SM01181"/>
    </source>
</evidence>
<dbReference type="Gene3D" id="3.10.290.20">
    <property type="entry name" value="Ubiquitin-like 2 activating enzyme e1b. Chain: B, domain 3"/>
    <property type="match status" value="1"/>
</dbReference>
<dbReference type="Gene3D" id="3.40.50.720">
    <property type="entry name" value="NAD(P)-binding Rossmann-like Domain"/>
    <property type="match status" value="1"/>
</dbReference>
<dbReference type="AlphaFoldDB" id="A0A075AMV2"/>
<dbReference type="InterPro" id="IPR014929">
    <property type="entry name" value="E2-binding"/>
</dbReference>
<accession>A0A075AMV2</accession>
<evidence type="ECO:0000256" key="7">
    <source>
        <dbReference type="ARBA" id="ARBA00022840"/>
    </source>
</evidence>
<dbReference type="InterPro" id="IPR045886">
    <property type="entry name" value="ThiF/MoeB/HesA"/>
</dbReference>
<evidence type="ECO:0000313" key="13">
    <source>
        <dbReference type="EMBL" id="EPZ31044.1"/>
    </source>
</evidence>
<dbReference type="Pfam" id="PF08825">
    <property type="entry name" value="E2_bind"/>
    <property type="match status" value="1"/>
</dbReference>
<dbReference type="SMART" id="SM01181">
    <property type="entry name" value="E2_bind"/>
    <property type="match status" value="1"/>
</dbReference>
<dbReference type="HOGENOM" id="CLU_013325_13_1_1"/>
<dbReference type="InterPro" id="IPR033127">
    <property type="entry name" value="UBQ-activ_enz_E1_Cys_AS"/>
</dbReference>
<dbReference type="InterPro" id="IPR035985">
    <property type="entry name" value="Ubiquitin-activating_enz"/>
</dbReference>
<dbReference type="GO" id="GO:0019781">
    <property type="term" value="F:NEDD8 activating enzyme activity"/>
    <property type="evidence" value="ECO:0007669"/>
    <property type="project" value="UniProtKB-UniRule"/>
</dbReference>
<dbReference type="GO" id="GO:0005524">
    <property type="term" value="F:ATP binding"/>
    <property type="evidence" value="ECO:0007669"/>
    <property type="project" value="UniProtKB-UniRule"/>
</dbReference>
<dbReference type="OrthoDB" id="10255449at2759"/>
<dbReference type="OMA" id="PYLENYM"/>
<evidence type="ECO:0000256" key="4">
    <source>
        <dbReference type="ARBA" id="ARBA00022598"/>
    </source>
</evidence>
<keyword evidence="14" id="KW-1185">Reference proteome</keyword>
<evidence type="ECO:0000256" key="6">
    <source>
        <dbReference type="ARBA" id="ARBA00022786"/>
    </source>
</evidence>
<dbReference type="SUPFAM" id="SSF69572">
    <property type="entry name" value="Activating enzymes of the ubiquitin-like proteins"/>
    <property type="match status" value="1"/>
</dbReference>
<dbReference type="PROSITE" id="PS00865">
    <property type="entry name" value="UBIQUITIN_ACTIVAT_2"/>
    <property type="match status" value="1"/>
</dbReference>
<evidence type="ECO:0000313" key="14">
    <source>
        <dbReference type="Proteomes" id="UP000030755"/>
    </source>
</evidence>
<evidence type="ECO:0000256" key="10">
    <source>
        <dbReference type="PROSITE-ProRule" id="PRU10132"/>
    </source>
</evidence>
<evidence type="ECO:0000256" key="8">
    <source>
        <dbReference type="ARBA" id="ARBA00023624"/>
    </source>
</evidence>
<organism evidence="13 14">
    <name type="scientific">Rozella allomycis (strain CSF55)</name>
    <dbReference type="NCBI Taxonomy" id="988480"/>
    <lineage>
        <taxon>Eukaryota</taxon>
        <taxon>Fungi</taxon>
        <taxon>Fungi incertae sedis</taxon>
        <taxon>Cryptomycota</taxon>
        <taxon>Cryptomycota incertae sedis</taxon>
        <taxon>Rozella</taxon>
    </lineage>
</organism>
<evidence type="ECO:0000256" key="2">
    <source>
        <dbReference type="ARBA" id="ARBA00006310"/>
    </source>
</evidence>
<dbReference type="InterPro" id="IPR023318">
    <property type="entry name" value="Ub_act_enz_dom_a_sf"/>
</dbReference>
<evidence type="ECO:0000256" key="5">
    <source>
        <dbReference type="ARBA" id="ARBA00022741"/>
    </source>
</evidence>
<evidence type="ECO:0000256" key="1">
    <source>
        <dbReference type="ARBA" id="ARBA00005032"/>
    </source>
</evidence>
<dbReference type="GO" id="GO:0045116">
    <property type="term" value="P:protein neddylation"/>
    <property type="evidence" value="ECO:0007669"/>
    <property type="project" value="UniProtKB-UniRule"/>
</dbReference>
<dbReference type="Gene3D" id="1.10.10.520">
    <property type="entry name" value="Ubiquitin activating enzymes (Uba3). Chain: B, domain 2"/>
    <property type="match status" value="1"/>
</dbReference>
<protein>
    <recommendedName>
        <fullName evidence="3 11">NEDD8-activating enzyme E1 catalytic subunit</fullName>
        <ecNumber evidence="8 11">6.2.1.64</ecNumber>
    </recommendedName>
</protein>
<keyword evidence="4 11" id="KW-0436">Ligase</keyword>
<dbReference type="FunFam" id="1.10.10.520:FF:000001">
    <property type="entry name" value="NEDD8-activating enzyme E1 catalytic subunit"/>
    <property type="match status" value="1"/>
</dbReference>
<dbReference type="FunFam" id="3.10.290.20:FF:000003">
    <property type="entry name" value="Ubiquitin-activating enzyme E1 C"/>
    <property type="match status" value="1"/>
</dbReference>
<dbReference type="PANTHER" id="PTHR10953">
    <property type="entry name" value="UBIQUITIN-ACTIVATING ENZYME E1"/>
    <property type="match status" value="1"/>
</dbReference>
<keyword evidence="5 11" id="KW-0547">Nucleotide-binding</keyword>
<dbReference type="PANTHER" id="PTHR10953:SF6">
    <property type="entry name" value="NEDD8-ACTIVATING ENZYME E1 CATALYTIC SUBUNIT"/>
    <property type="match status" value="1"/>
</dbReference>
<dbReference type="GO" id="GO:0005634">
    <property type="term" value="C:nucleus"/>
    <property type="evidence" value="ECO:0007669"/>
    <property type="project" value="TreeGrafter"/>
</dbReference>
<dbReference type="Proteomes" id="UP000030755">
    <property type="component" value="Unassembled WGS sequence"/>
</dbReference>
<dbReference type="UniPathway" id="UPA00885"/>
<keyword evidence="6 11" id="KW-0833">Ubl conjugation pathway</keyword>
<comment type="function">
    <text evidence="11">Catalytic subunit of the dimeric E1 enzyme, which activates NEDD8.</text>
</comment>
<dbReference type="STRING" id="988480.A0A075AMV2"/>
<dbReference type="Pfam" id="PF00899">
    <property type="entry name" value="ThiF"/>
    <property type="match status" value="1"/>
</dbReference>
<dbReference type="EMBL" id="KE561323">
    <property type="protein sequence ID" value="EPZ31044.1"/>
    <property type="molecule type" value="Genomic_DNA"/>
</dbReference>
<feature type="active site" description="Glycyl thioester intermediate" evidence="10">
    <location>
        <position position="206"/>
    </location>
</feature>
<reference evidence="13 14" key="1">
    <citation type="journal article" date="2013" name="Curr. Biol.">
        <title>Shared signatures of parasitism and phylogenomics unite Cryptomycota and microsporidia.</title>
        <authorList>
            <person name="James T.Y."/>
            <person name="Pelin A."/>
            <person name="Bonen L."/>
            <person name="Ahrendt S."/>
            <person name="Sain D."/>
            <person name="Corradi N."/>
            <person name="Stajich J.E."/>
        </authorList>
    </citation>
    <scope>NUCLEOTIDE SEQUENCE [LARGE SCALE GENOMIC DNA]</scope>
    <source>
        <strain evidence="13 14">CSF55</strain>
    </source>
</reference>
<comment type="catalytic activity">
    <reaction evidence="9 11">
        <text>ATP + [NEDD8 protein] + [E1 NEDD8-activating enzyme]-L-cysteine = AMP + diphosphate + [E1 NEDD8-activating enzyme]-S-[NEDD8 protein]-yl-L-cysteine.</text>
        <dbReference type="EC" id="6.2.1.64"/>
    </reaction>
</comment>
<evidence type="ECO:0000256" key="11">
    <source>
        <dbReference type="RuleBase" id="RU368009"/>
    </source>
</evidence>
<feature type="domain" description="E2 binding" evidence="12">
    <location>
        <begin position="340"/>
        <end position="423"/>
    </location>
</feature>
<comment type="similarity">
    <text evidence="2 11">Belongs to the ubiquitin-activating E1 family. UBA3 subfamily.</text>
</comment>
<gene>
    <name evidence="13" type="ORF">O9G_006025</name>
</gene>
<dbReference type="InterPro" id="IPR030468">
    <property type="entry name" value="Uba3_N"/>
</dbReference>
<comment type="pathway">
    <text evidence="1 11">Protein modification; protein neddylation.</text>
</comment>
<keyword evidence="7 11" id="KW-0067">ATP-binding</keyword>
<dbReference type="CDD" id="cd01488">
    <property type="entry name" value="Uba3_RUB"/>
    <property type="match status" value="1"/>
</dbReference>
<dbReference type="GO" id="GO:0005737">
    <property type="term" value="C:cytoplasm"/>
    <property type="evidence" value="ECO:0007669"/>
    <property type="project" value="TreeGrafter"/>
</dbReference>
<name>A0A075AMV2_ROZAC</name>
<evidence type="ECO:0000256" key="9">
    <source>
        <dbReference type="ARBA" id="ARBA00024626"/>
    </source>
</evidence>
<sequence>MEDSRSYDLDVILNSSGPFTGEGFESSSYKDDSFLKIAKILVIGAGGLGCELLKDLALSGFTDIHVIDMDTIDVSNLNRQFLFTEKDVGNPKSVVAAQAINRAIPSASITPHYCKIQEKDESFYSQFNVIVCGLDSVSARRWINALLCQMVKYDDEGNVIPDSIIPLIDGGTEGFKGQARVILPKLSSCFECSLEMFPPQTTFPMCTIANTPRLPEHCIEYASVVEWPKNFPNVKMDKDNAEHMKWLYETALTRANQFNIKGVTYRLTLGVIKNIIPAIASTNAIIAAACSLEVFKLVTRTSNFLNNYMMYNGIDGVYTYSFEYERKADCVACGNDASTLSVDPAISFGDFIDHFIQNHPSKFKTPSFRTAEKTLYMQTPPSLEEATRPNLSKSLRELLQENTTMIVTDPNLPIILSLTINFKRERQ</sequence>
<proteinExistence type="inferred from homology"/>